<dbReference type="AlphaFoldDB" id="A0A9P7UD55"/>
<reference evidence="1" key="1">
    <citation type="submission" date="2021-05" db="EMBL/GenBank/DDBJ databases">
        <title>Comparative genomics of three Colletotrichum scovillei strains and genetic complementation revealed genes involved fungal growth and virulence on chili pepper.</title>
        <authorList>
            <person name="Hsieh D.-K."/>
            <person name="Chuang S.-C."/>
            <person name="Chen C.-Y."/>
            <person name="Chao Y.-T."/>
            <person name="Lu M.-Y.J."/>
            <person name="Lee M.-H."/>
            <person name="Shih M.-C."/>
        </authorList>
    </citation>
    <scope>NUCLEOTIDE SEQUENCE</scope>
    <source>
        <strain evidence="1">Coll-153</strain>
    </source>
</reference>
<evidence type="ECO:0000313" key="2">
    <source>
        <dbReference type="Proteomes" id="UP000699042"/>
    </source>
</evidence>
<dbReference type="GO" id="GO:0008168">
    <property type="term" value="F:methyltransferase activity"/>
    <property type="evidence" value="ECO:0007669"/>
    <property type="project" value="UniProtKB-KW"/>
</dbReference>
<organism evidence="1 2">
    <name type="scientific">Colletotrichum scovillei</name>
    <dbReference type="NCBI Taxonomy" id="1209932"/>
    <lineage>
        <taxon>Eukaryota</taxon>
        <taxon>Fungi</taxon>
        <taxon>Dikarya</taxon>
        <taxon>Ascomycota</taxon>
        <taxon>Pezizomycotina</taxon>
        <taxon>Sordariomycetes</taxon>
        <taxon>Hypocreomycetidae</taxon>
        <taxon>Glomerellales</taxon>
        <taxon>Glomerellaceae</taxon>
        <taxon>Colletotrichum</taxon>
        <taxon>Colletotrichum acutatum species complex</taxon>
    </lineage>
</organism>
<accession>A0A9P7UD55</accession>
<comment type="caution">
    <text evidence="1">The sequence shown here is derived from an EMBL/GenBank/DDBJ whole genome shotgun (WGS) entry which is preliminary data.</text>
</comment>
<keyword evidence="1" id="KW-0489">Methyltransferase</keyword>
<protein>
    <submittedName>
        <fullName evidence="1">UMTA methyltransferase</fullName>
    </submittedName>
</protein>
<proteinExistence type="predicted"/>
<keyword evidence="1" id="KW-0808">Transferase</keyword>
<evidence type="ECO:0000313" key="1">
    <source>
        <dbReference type="EMBL" id="KAG7051679.1"/>
    </source>
</evidence>
<dbReference type="Proteomes" id="UP000699042">
    <property type="component" value="Unassembled WGS sequence"/>
</dbReference>
<dbReference type="GO" id="GO:0032259">
    <property type="term" value="P:methylation"/>
    <property type="evidence" value="ECO:0007669"/>
    <property type="project" value="UniProtKB-KW"/>
</dbReference>
<dbReference type="EMBL" id="JAESDN010000004">
    <property type="protein sequence ID" value="KAG7051679.1"/>
    <property type="molecule type" value="Genomic_DNA"/>
</dbReference>
<sequence>MRAWKTPVFNSFRQAASITMTSSFVQPSTPTFVLIGDGAIIRAV</sequence>
<gene>
    <name evidence="1" type="ORF">JMJ77_002296</name>
</gene>
<keyword evidence="2" id="KW-1185">Reference proteome</keyword>
<name>A0A9P7UD55_9PEZI</name>